<accession>A0A3M7QZH2</accession>
<protein>
    <submittedName>
        <fullName evidence="2">Uncharacterized protein</fullName>
    </submittedName>
</protein>
<comment type="caution">
    <text evidence="2">The sequence shown here is derived from an EMBL/GenBank/DDBJ whole genome shotgun (WGS) entry which is preliminary data.</text>
</comment>
<gene>
    <name evidence="2" type="ORF">BpHYR1_051611</name>
</gene>
<keyword evidence="3" id="KW-1185">Reference proteome</keyword>
<evidence type="ECO:0000313" key="2">
    <source>
        <dbReference type="EMBL" id="RNA16693.1"/>
    </source>
</evidence>
<dbReference type="AlphaFoldDB" id="A0A3M7QZH2"/>
<evidence type="ECO:0000256" key="1">
    <source>
        <dbReference type="SAM" id="Phobius"/>
    </source>
</evidence>
<name>A0A3M7QZH2_BRAPC</name>
<feature type="transmembrane region" description="Helical" evidence="1">
    <location>
        <begin position="7"/>
        <end position="26"/>
    </location>
</feature>
<dbReference type="Proteomes" id="UP000276133">
    <property type="component" value="Unassembled WGS sequence"/>
</dbReference>
<evidence type="ECO:0000313" key="3">
    <source>
        <dbReference type="Proteomes" id="UP000276133"/>
    </source>
</evidence>
<keyword evidence="1" id="KW-0472">Membrane</keyword>
<sequence length="116" mass="13322">MLEKFRKICGVFFTCIIYIIAILKRIKTDPRLVQIIKKILLKNYRFFLHSHTYPVKSDFEFESSSLINISNKWALDLLSEISRHLSAPPSTTAPHIFQSGRGVFDSLLDSNSCTIS</sequence>
<keyword evidence="1" id="KW-1133">Transmembrane helix</keyword>
<reference evidence="2 3" key="1">
    <citation type="journal article" date="2018" name="Sci. Rep.">
        <title>Genomic signatures of local adaptation to the degree of environmental predictability in rotifers.</title>
        <authorList>
            <person name="Franch-Gras L."/>
            <person name="Hahn C."/>
            <person name="Garcia-Roger E.M."/>
            <person name="Carmona M.J."/>
            <person name="Serra M."/>
            <person name="Gomez A."/>
        </authorList>
    </citation>
    <scope>NUCLEOTIDE SEQUENCE [LARGE SCALE GENOMIC DNA]</scope>
    <source>
        <strain evidence="2">HYR1</strain>
    </source>
</reference>
<keyword evidence="1" id="KW-0812">Transmembrane</keyword>
<proteinExistence type="predicted"/>
<dbReference type="EMBL" id="REGN01004651">
    <property type="protein sequence ID" value="RNA16693.1"/>
    <property type="molecule type" value="Genomic_DNA"/>
</dbReference>
<organism evidence="2 3">
    <name type="scientific">Brachionus plicatilis</name>
    <name type="common">Marine rotifer</name>
    <name type="synonym">Brachionus muelleri</name>
    <dbReference type="NCBI Taxonomy" id="10195"/>
    <lineage>
        <taxon>Eukaryota</taxon>
        <taxon>Metazoa</taxon>
        <taxon>Spiralia</taxon>
        <taxon>Gnathifera</taxon>
        <taxon>Rotifera</taxon>
        <taxon>Eurotatoria</taxon>
        <taxon>Monogononta</taxon>
        <taxon>Pseudotrocha</taxon>
        <taxon>Ploima</taxon>
        <taxon>Brachionidae</taxon>
        <taxon>Brachionus</taxon>
    </lineage>
</organism>